<reference evidence="1" key="1">
    <citation type="submission" date="2014-01" db="EMBL/GenBank/DDBJ databases">
        <authorList>
            <person name="Brown-Elliot B."/>
            <person name="Wallace R."/>
            <person name="Lenaerts A."/>
            <person name="Ordway D."/>
            <person name="DeGroote M.A."/>
            <person name="Parker T."/>
            <person name="Sizemore C."/>
            <person name="Tallon L.J."/>
            <person name="Sadzewicz L.K."/>
            <person name="Sengamalay N."/>
            <person name="Fraser C.M."/>
            <person name="Hine E."/>
            <person name="Shefchek K.A."/>
            <person name="Das S.P."/>
            <person name="Tettelin H."/>
        </authorList>
    </citation>
    <scope>NUCLEOTIDE SEQUENCE [LARGE SCALE GENOMIC DNA]</scope>
    <source>
        <strain evidence="1">4042</strain>
    </source>
</reference>
<accession>X8EFT7</accession>
<dbReference type="AlphaFoldDB" id="X8EFT7"/>
<protein>
    <submittedName>
        <fullName evidence="1">Uncharacterized protein</fullName>
    </submittedName>
</protein>
<organism evidence="1">
    <name type="scientific">Mycobacterium xenopi 4042</name>
    <dbReference type="NCBI Taxonomy" id="1299334"/>
    <lineage>
        <taxon>Bacteria</taxon>
        <taxon>Bacillati</taxon>
        <taxon>Actinomycetota</taxon>
        <taxon>Actinomycetes</taxon>
        <taxon>Mycobacteriales</taxon>
        <taxon>Mycobacteriaceae</taxon>
        <taxon>Mycobacterium</taxon>
    </lineage>
</organism>
<name>X8EFT7_MYCXE</name>
<evidence type="ECO:0000313" key="1">
    <source>
        <dbReference type="EMBL" id="EUA78710.1"/>
    </source>
</evidence>
<comment type="caution">
    <text evidence="1">The sequence shown here is derived from an EMBL/GenBank/DDBJ whole genome shotgun (WGS) entry which is preliminary data.</text>
</comment>
<gene>
    <name evidence="1" type="ORF">I553_3001</name>
</gene>
<proteinExistence type="predicted"/>
<sequence length="55" mass="5589">MSSSKQVCGPRLSSMSCAQCAGGYLAAAPEAVGIGNGSRCPTVRRAVSQVRHVPV</sequence>
<dbReference type="EMBL" id="JAOB01000004">
    <property type="protein sequence ID" value="EUA78710.1"/>
    <property type="molecule type" value="Genomic_DNA"/>
</dbReference>